<evidence type="ECO:0000256" key="1">
    <source>
        <dbReference type="ARBA" id="ARBA00004141"/>
    </source>
</evidence>
<dbReference type="EMBL" id="AZCT01000005">
    <property type="protein sequence ID" value="KRK12665.1"/>
    <property type="molecule type" value="Genomic_DNA"/>
</dbReference>
<feature type="transmembrane region" description="Helical" evidence="6">
    <location>
        <begin position="7"/>
        <end position="26"/>
    </location>
</feature>
<keyword evidence="4 6" id="KW-1133">Transmembrane helix</keyword>
<dbReference type="PANTHER" id="PTHR38459:SF1">
    <property type="entry name" value="PROPHAGE BACTOPRENOL-LINKED GLUCOSE TRANSLOCASE HOMOLOG"/>
    <property type="match status" value="1"/>
</dbReference>
<dbReference type="GO" id="GO:0005886">
    <property type="term" value="C:plasma membrane"/>
    <property type="evidence" value="ECO:0007669"/>
    <property type="project" value="TreeGrafter"/>
</dbReference>
<accession>A0A0R1ETR5</accession>
<evidence type="ECO:0000259" key="7">
    <source>
        <dbReference type="Pfam" id="PF04138"/>
    </source>
</evidence>
<comment type="caution">
    <text evidence="8">The sequence shown here is derived from an EMBL/GenBank/DDBJ whole genome shotgun (WGS) entry which is preliminary data.</text>
</comment>
<dbReference type="PATRIC" id="fig|1423816.3.peg.2647"/>
<evidence type="ECO:0000313" key="8">
    <source>
        <dbReference type="EMBL" id="KRK12665.1"/>
    </source>
</evidence>
<evidence type="ECO:0000256" key="5">
    <source>
        <dbReference type="ARBA" id="ARBA00023136"/>
    </source>
</evidence>
<dbReference type="eggNOG" id="ENOG5033KHD">
    <property type="taxonomic scope" value="Bacteria"/>
</dbReference>
<sequence>MRLKLKQFISFGLVGGINTILTYLIYLTLYQLINPTAAMGVGYGLTSILGLFLNDTWVFKVKDHRQLKSVAPRYYFSYGLTFILSLVLTSFWNDALGLPKPLAPMFSLMVTVPTNFLLSKFWVFREKGVTAHEKN</sequence>
<evidence type="ECO:0000256" key="2">
    <source>
        <dbReference type="ARBA" id="ARBA00009399"/>
    </source>
</evidence>
<feature type="transmembrane region" description="Helical" evidence="6">
    <location>
        <begin position="105"/>
        <end position="124"/>
    </location>
</feature>
<dbReference type="InterPro" id="IPR051401">
    <property type="entry name" value="GtrA_CellWall_Glycosyl"/>
</dbReference>
<dbReference type="GO" id="GO:0000271">
    <property type="term" value="P:polysaccharide biosynthetic process"/>
    <property type="evidence" value="ECO:0007669"/>
    <property type="project" value="InterPro"/>
</dbReference>
<keyword evidence="5 6" id="KW-0472">Membrane</keyword>
<name>A0A0R1ETR5_LACZE</name>
<feature type="domain" description="GtrA/DPMS transmembrane" evidence="7">
    <location>
        <begin position="11"/>
        <end position="124"/>
    </location>
</feature>
<evidence type="ECO:0000313" key="9">
    <source>
        <dbReference type="Proteomes" id="UP000051984"/>
    </source>
</evidence>
<keyword evidence="3 6" id="KW-0812">Transmembrane</keyword>
<dbReference type="PANTHER" id="PTHR38459">
    <property type="entry name" value="PROPHAGE BACTOPRENOL-LINKED GLUCOSE TRANSLOCASE HOMOLOG"/>
    <property type="match status" value="1"/>
</dbReference>
<gene>
    <name evidence="8" type="ORF">FD51_GL002546</name>
</gene>
<dbReference type="Proteomes" id="UP000051984">
    <property type="component" value="Unassembled WGS sequence"/>
</dbReference>
<protein>
    <recommendedName>
        <fullName evidence="7">GtrA/DPMS transmembrane domain-containing protein</fullName>
    </recommendedName>
</protein>
<comment type="subcellular location">
    <subcellularLocation>
        <location evidence="1">Membrane</location>
        <topology evidence="1">Multi-pass membrane protein</topology>
    </subcellularLocation>
</comment>
<organism evidence="8 9">
    <name type="scientific">Lacticaseibacillus zeae DSM 20178 = KCTC 3804</name>
    <dbReference type="NCBI Taxonomy" id="1423816"/>
    <lineage>
        <taxon>Bacteria</taxon>
        <taxon>Bacillati</taxon>
        <taxon>Bacillota</taxon>
        <taxon>Bacilli</taxon>
        <taxon>Lactobacillales</taxon>
        <taxon>Lactobacillaceae</taxon>
        <taxon>Lacticaseibacillus</taxon>
    </lineage>
</organism>
<dbReference type="InterPro" id="IPR007267">
    <property type="entry name" value="GtrA_DPMS_TM"/>
</dbReference>
<feature type="transmembrane region" description="Helical" evidence="6">
    <location>
        <begin position="74"/>
        <end position="93"/>
    </location>
</feature>
<feature type="transmembrane region" description="Helical" evidence="6">
    <location>
        <begin position="32"/>
        <end position="53"/>
    </location>
</feature>
<dbReference type="AlphaFoldDB" id="A0A0R1ETR5"/>
<comment type="similarity">
    <text evidence="2">Belongs to the GtrA family.</text>
</comment>
<evidence type="ECO:0000256" key="4">
    <source>
        <dbReference type="ARBA" id="ARBA00022989"/>
    </source>
</evidence>
<dbReference type="RefSeq" id="WP_010493567.1">
    <property type="nucleotide sequence ID" value="NZ_AZCT01000005.1"/>
</dbReference>
<evidence type="ECO:0000256" key="3">
    <source>
        <dbReference type="ARBA" id="ARBA00022692"/>
    </source>
</evidence>
<reference evidence="8 9" key="1">
    <citation type="journal article" date="2015" name="Genome Announc.">
        <title>Expanding the biotechnology potential of lactobacilli through comparative genomics of 213 strains and associated genera.</title>
        <authorList>
            <person name="Sun Z."/>
            <person name="Harris H.M."/>
            <person name="McCann A."/>
            <person name="Guo C."/>
            <person name="Argimon S."/>
            <person name="Zhang W."/>
            <person name="Yang X."/>
            <person name="Jeffery I.B."/>
            <person name="Cooney J.C."/>
            <person name="Kagawa T.F."/>
            <person name="Liu W."/>
            <person name="Song Y."/>
            <person name="Salvetti E."/>
            <person name="Wrobel A."/>
            <person name="Rasinkangas P."/>
            <person name="Parkhill J."/>
            <person name="Rea M.C."/>
            <person name="O'Sullivan O."/>
            <person name="Ritari J."/>
            <person name="Douillard F.P."/>
            <person name="Paul Ross R."/>
            <person name="Yang R."/>
            <person name="Briner A.E."/>
            <person name="Felis G.E."/>
            <person name="de Vos W.M."/>
            <person name="Barrangou R."/>
            <person name="Klaenhammer T.R."/>
            <person name="Caufield P.W."/>
            <person name="Cui Y."/>
            <person name="Zhang H."/>
            <person name="O'Toole P.W."/>
        </authorList>
    </citation>
    <scope>NUCLEOTIDE SEQUENCE [LARGE SCALE GENOMIC DNA]</scope>
    <source>
        <strain evidence="8 9">DSM 20178</strain>
    </source>
</reference>
<proteinExistence type="inferred from homology"/>
<evidence type="ECO:0000256" key="6">
    <source>
        <dbReference type="SAM" id="Phobius"/>
    </source>
</evidence>
<dbReference type="Pfam" id="PF04138">
    <property type="entry name" value="GtrA_DPMS_TM"/>
    <property type="match status" value="1"/>
</dbReference>